<dbReference type="InterPro" id="IPR000160">
    <property type="entry name" value="GGDEF_dom"/>
</dbReference>
<keyword evidence="1" id="KW-0812">Transmembrane</keyword>
<dbReference type="SUPFAM" id="SSF55073">
    <property type="entry name" value="Nucleotide cyclase"/>
    <property type="match status" value="1"/>
</dbReference>
<dbReference type="SMART" id="SM00267">
    <property type="entry name" value="GGDEF"/>
    <property type="match status" value="1"/>
</dbReference>
<keyword evidence="1" id="KW-1133">Transmembrane helix</keyword>
<evidence type="ECO:0000313" key="3">
    <source>
        <dbReference type="EMBL" id="TQS41142.1"/>
    </source>
</evidence>
<dbReference type="PANTHER" id="PTHR46663">
    <property type="entry name" value="DIGUANYLATE CYCLASE DGCT-RELATED"/>
    <property type="match status" value="1"/>
</dbReference>
<feature type="transmembrane region" description="Helical" evidence="1">
    <location>
        <begin position="61"/>
        <end position="82"/>
    </location>
</feature>
<dbReference type="OrthoDB" id="3514519at2"/>
<dbReference type="InterPro" id="IPR029787">
    <property type="entry name" value="Nucleotide_cyclase"/>
</dbReference>
<accession>A0A545AIJ9</accession>
<feature type="transmembrane region" description="Helical" evidence="1">
    <location>
        <begin position="215"/>
        <end position="234"/>
    </location>
</feature>
<reference evidence="3 4" key="1">
    <citation type="submission" date="2019-07" db="EMBL/GenBank/DDBJ databases">
        <title>Cryptosporangium phraense sp. nov., isolated from plant litter.</title>
        <authorList>
            <person name="Suriyachadkun C."/>
        </authorList>
    </citation>
    <scope>NUCLEOTIDE SEQUENCE [LARGE SCALE GENOMIC DNA]</scope>
    <source>
        <strain evidence="3 4">A-T 5661</strain>
    </source>
</reference>
<dbReference type="CDD" id="cd01949">
    <property type="entry name" value="GGDEF"/>
    <property type="match status" value="1"/>
</dbReference>
<dbReference type="InterPro" id="IPR043128">
    <property type="entry name" value="Rev_trsase/Diguanyl_cyclase"/>
</dbReference>
<dbReference type="NCBIfam" id="TIGR00254">
    <property type="entry name" value="GGDEF"/>
    <property type="match status" value="1"/>
</dbReference>
<dbReference type="InterPro" id="IPR052163">
    <property type="entry name" value="DGC-Regulatory_Protein"/>
</dbReference>
<dbReference type="AlphaFoldDB" id="A0A545AIJ9"/>
<feature type="transmembrane region" description="Helical" evidence="1">
    <location>
        <begin position="279"/>
        <end position="297"/>
    </location>
</feature>
<evidence type="ECO:0000256" key="1">
    <source>
        <dbReference type="SAM" id="Phobius"/>
    </source>
</evidence>
<feature type="transmembrane region" description="Helical" evidence="1">
    <location>
        <begin position="152"/>
        <end position="175"/>
    </location>
</feature>
<feature type="domain" description="GGDEF" evidence="2">
    <location>
        <begin position="340"/>
        <end position="473"/>
    </location>
</feature>
<dbReference type="Pfam" id="PF00990">
    <property type="entry name" value="GGDEF"/>
    <property type="match status" value="1"/>
</dbReference>
<dbReference type="InParanoid" id="A0A545AIJ9"/>
<dbReference type="Gene3D" id="3.30.70.270">
    <property type="match status" value="1"/>
</dbReference>
<comment type="caution">
    <text evidence="3">The sequence shown here is derived from an EMBL/GenBank/DDBJ whole genome shotgun (WGS) entry which is preliminary data.</text>
</comment>
<feature type="transmembrane region" description="Helical" evidence="1">
    <location>
        <begin position="187"/>
        <end position="209"/>
    </location>
</feature>
<name>A0A545AIJ9_9ACTN</name>
<keyword evidence="4" id="KW-1185">Reference proteome</keyword>
<proteinExistence type="predicted"/>
<dbReference type="EMBL" id="VIRS01000029">
    <property type="protein sequence ID" value="TQS41142.1"/>
    <property type="molecule type" value="Genomic_DNA"/>
</dbReference>
<feature type="transmembrane region" description="Helical" evidence="1">
    <location>
        <begin position="32"/>
        <end position="49"/>
    </location>
</feature>
<protein>
    <submittedName>
        <fullName evidence="3">GGDEF domain-containing protein</fullName>
    </submittedName>
</protein>
<organism evidence="3 4">
    <name type="scientific">Cryptosporangium phraense</name>
    <dbReference type="NCBI Taxonomy" id="2593070"/>
    <lineage>
        <taxon>Bacteria</taxon>
        <taxon>Bacillati</taxon>
        <taxon>Actinomycetota</taxon>
        <taxon>Actinomycetes</taxon>
        <taxon>Cryptosporangiales</taxon>
        <taxon>Cryptosporangiaceae</taxon>
        <taxon>Cryptosporangium</taxon>
    </lineage>
</organism>
<feature type="transmembrane region" description="Helical" evidence="1">
    <location>
        <begin position="255"/>
        <end position="273"/>
    </location>
</feature>
<evidence type="ECO:0000259" key="2">
    <source>
        <dbReference type="PROSITE" id="PS50887"/>
    </source>
</evidence>
<dbReference type="Proteomes" id="UP000317982">
    <property type="component" value="Unassembled WGS sequence"/>
</dbReference>
<gene>
    <name evidence="3" type="ORF">FL583_30860</name>
</gene>
<feature type="transmembrane region" description="Helical" evidence="1">
    <location>
        <begin position="88"/>
        <end position="109"/>
    </location>
</feature>
<feature type="transmembrane region" description="Helical" evidence="1">
    <location>
        <begin position="121"/>
        <end position="140"/>
    </location>
</feature>
<evidence type="ECO:0000313" key="4">
    <source>
        <dbReference type="Proteomes" id="UP000317982"/>
    </source>
</evidence>
<dbReference type="RefSeq" id="WP_142708391.1">
    <property type="nucleotide sequence ID" value="NZ_VIRS01000029.1"/>
</dbReference>
<dbReference type="PANTHER" id="PTHR46663:SF2">
    <property type="entry name" value="GGDEF DOMAIN-CONTAINING PROTEIN"/>
    <property type="match status" value="1"/>
</dbReference>
<keyword evidence="1" id="KW-0472">Membrane</keyword>
<sequence>MSARRVTVFLALVFAGVALSMATYGTVGESVGYLGLYAAVAALAWWSALRRSRPDRGPGLLIAAAISLWMLGDLIETLQLYFSEVPNVGPSDVCWLGGYPLLAVALVRMAHRRAAGQLRSAVLDGLTLTLAGAMLSWQFLIEPLFASGSGLAVSVVPALYPVADLVLLAGVLIIALSPGGRTLPTRYLLAGVAVYLVVDLGFNVLPYVISYDWVVRLGPLVLAGNALLVAAGLHPASAELIRPGTRLRTLHAARVLFLGCALMTAPTIVILRAQVGSTAVVALLATAACSAFVLVRFTTAVREQERAQAQLAFQAHHDALTGLANRSALTERLGEADASAPVAVLYLDLDGFKQINDRLGHEAGDAVLCAVAGRLSAAVRQTDLVSRLGGDEFVVFCPGASEDDAVDLAERILVDVAAPVPYQGELLGVGASIGIASRARAADCGPAGLLRSADIAMYDAKRLGRGQWALAAA</sequence>
<dbReference type="PROSITE" id="PS50887">
    <property type="entry name" value="GGDEF"/>
    <property type="match status" value="1"/>
</dbReference>